<name>A0A2U1K2E2_9BACI</name>
<dbReference type="InterPro" id="IPR027417">
    <property type="entry name" value="P-loop_NTPase"/>
</dbReference>
<dbReference type="SUPFAM" id="SSF52540">
    <property type="entry name" value="P-loop containing nucleoside triphosphate hydrolases"/>
    <property type="match status" value="1"/>
</dbReference>
<evidence type="ECO:0000313" key="2">
    <source>
        <dbReference type="Proteomes" id="UP000245998"/>
    </source>
</evidence>
<dbReference type="GO" id="GO:0046403">
    <property type="term" value="F:polynucleotide 3'-phosphatase activity"/>
    <property type="evidence" value="ECO:0007669"/>
    <property type="project" value="TreeGrafter"/>
</dbReference>
<dbReference type="Gene3D" id="3.40.50.300">
    <property type="entry name" value="P-loop containing nucleotide triphosphate hydrolases"/>
    <property type="match status" value="1"/>
</dbReference>
<dbReference type="GO" id="GO:0046404">
    <property type="term" value="F:ATP-dependent polydeoxyribonucleotide 5'-hydroxyl-kinase activity"/>
    <property type="evidence" value="ECO:0007669"/>
    <property type="project" value="TreeGrafter"/>
</dbReference>
<evidence type="ECO:0000313" key="1">
    <source>
        <dbReference type="EMBL" id="PWA11153.1"/>
    </source>
</evidence>
<proteinExistence type="predicted"/>
<gene>
    <name evidence="1" type="ORF">DCC39_09960</name>
</gene>
<dbReference type="PIRSF" id="PIRSF037081">
    <property type="entry name" value="P-loop_All4644_prd"/>
    <property type="match status" value="1"/>
</dbReference>
<dbReference type="AlphaFoldDB" id="A0A2U1K2E2"/>
<dbReference type="InterPro" id="IPR017101">
    <property type="entry name" value="P-loop_ATP/GTP-bd_All4644_prd"/>
</dbReference>
<dbReference type="PANTHER" id="PTHR12083">
    <property type="entry name" value="BIFUNCTIONAL POLYNUCLEOTIDE PHOSPHATASE/KINASE"/>
    <property type="match status" value="1"/>
</dbReference>
<dbReference type="RefSeq" id="WP_116554748.1">
    <property type="nucleotide sequence ID" value="NZ_QCZG01000018.1"/>
</dbReference>
<reference evidence="1 2" key="1">
    <citation type="submission" date="2018-04" db="EMBL/GenBank/DDBJ databases">
        <title>Camelliibacillus theae gen. nov., sp. nov., isolated from Pu'er tea.</title>
        <authorList>
            <person name="Niu L."/>
        </authorList>
    </citation>
    <scope>NUCLEOTIDE SEQUENCE [LARGE SCALE GENOMIC DNA]</scope>
    <source>
        <strain evidence="1 2">T8</strain>
    </source>
</reference>
<comment type="caution">
    <text evidence="1">The sequence shown here is derived from an EMBL/GenBank/DDBJ whole genome shotgun (WGS) entry which is preliminary data.</text>
</comment>
<evidence type="ECO:0008006" key="3">
    <source>
        <dbReference type="Google" id="ProtNLM"/>
    </source>
</evidence>
<dbReference type="OrthoDB" id="9805698at2"/>
<organism evidence="1 2">
    <name type="scientific">Pueribacillus theae</name>
    <dbReference type="NCBI Taxonomy" id="2171751"/>
    <lineage>
        <taxon>Bacteria</taxon>
        <taxon>Bacillati</taxon>
        <taxon>Bacillota</taxon>
        <taxon>Bacilli</taxon>
        <taxon>Bacillales</taxon>
        <taxon>Bacillaceae</taxon>
        <taxon>Pueribacillus</taxon>
    </lineage>
</organism>
<protein>
    <recommendedName>
        <fullName evidence="3">ATP-binding protein</fullName>
    </recommendedName>
</protein>
<dbReference type="PANTHER" id="PTHR12083:SF9">
    <property type="entry name" value="BIFUNCTIONAL POLYNUCLEOTIDE PHOSPHATASE_KINASE"/>
    <property type="match status" value="1"/>
</dbReference>
<accession>A0A2U1K2E2</accession>
<dbReference type="Proteomes" id="UP000245998">
    <property type="component" value="Unassembled WGS sequence"/>
</dbReference>
<dbReference type="GO" id="GO:0003690">
    <property type="term" value="F:double-stranded DNA binding"/>
    <property type="evidence" value="ECO:0007669"/>
    <property type="project" value="TreeGrafter"/>
</dbReference>
<sequence>MQLHMLCGIPGSGKSTLTQYLSGYVISTDAIRQFLLGDESVVTQDRFVINVAERMMDYHLGQGNSVIFDATNLTVKTRKKWIRLAKNHQAIVILHWVDCPLQTAIERNAKRDRHVPIPVIQSFHRSFQPPKTEEGIDVIKQYDSTLQLQTMISSSGDGLSGSFVNNNQMDRSIK</sequence>
<dbReference type="Pfam" id="PF13671">
    <property type="entry name" value="AAA_33"/>
    <property type="match status" value="1"/>
</dbReference>
<dbReference type="GO" id="GO:0006281">
    <property type="term" value="P:DNA repair"/>
    <property type="evidence" value="ECO:0007669"/>
    <property type="project" value="TreeGrafter"/>
</dbReference>
<keyword evidence="2" id="KW-1185">Reference proteome</keyword>
<dbReference type="EMBL" id="QCZG01000018">
    <property type="protein sequence ID" value="PWA11153.1"/>
    <property type="molecule type" value="Genomic_DNA"/>
</dbReference>